<dbReference type="EMBL" id="VEVQ02000035">
    <property type="protein sequence ID" value="NHN28170.1"/>
    <property type="molecule type" value="Genomic_DNA"/>
</dbReference>
<dbReference type="PANTHER" id="PTHR30417:SF1">
    <property type="entry name" value="N-ACETYLMURAMOYL-L-ALANINE AMIDASE AMID"/>
    <property type="match status" value="1"/>
</dbReference>
<feature type="region of interest" description="Disordered" evidence="5">
    <location>
        <begin position="332"/>
        <end position="355"/>
    </location>
</feature>
<proteinExistence type="predicted"/>
<name>A0ABX0J2S5_9FLAO</name>
<evidence type="ECO:0000259" key="7">
    <source>
        <dbReference type="SMART" id="SM00644"/>
    </source>
</evidence>
<keyword evidence="6" id="KW-0732">Signal</keyword>
<evidence type="ECO:0000313" key="8">
    <source>
        <dbReference type="EMBL" id="NHN28170.1"/>
    </source>
</evidence>
<feature type="chain" id="PRO_5046246064" description="N-acetylmuramoyl-L-alanine amidase" evidence="6">
    <location>
        <begin position="20"/>
        <end position="534"/>
    </location>
</feature>
<sequence>MKKNLIIILLALIQFSAYSQDEKSYERLMALPIKKEIKKNGDVYLQGDFTQIITGTTNKKEILEETLEVLEIANAPHPSVGTIKKYLKEASKEFNVPFPIIDAIAKTYNNYCMIGPSEYGSYGIMGLVESEYSNNLSLSAKLINAKEDEVKSNPRQNIRAAAALLAYYGKGIKNSIDLMEWFEAVKEFTGLNDAFTKEMQAIDYYKVMNNGRNTITLWKENAEIKPINNLKISELINNYETKLESKNNLNRGATTGTVDYPSAIGAFTNCNFSGRGGRDIDTWVNHYIAVGTVAGAISHFRNCNAGASAHFIIAVDGKVYQSVKVASKAWHAGASGQPNNERSIGTEHDVTTSTPSNWNNTTMLKASTDLARYYCNKYAIPKTRSLPGIRGHKEMPGTSTDCPYTIPWTTWMNMLNNNTPPPTSNTPVPASPANGATNLLLPINFTYTSPVNAGAFRIQVSTSNSGWTAANGFTSNTDPNTTVVVNASINTNNYYWNETALGSFEGPKAGKTYYYTIRSWDATTGTSNYSAVRT</sequence>
<keyword evidence="3" id="KW-0378">Hydrolase</keyword>
<reference evidence="8" key="2">
    <citation type="submission" date="2020-02" db="EMBL/GenBank/DDBJ databases">
        <title>Flavobacterium profundi sp. nov., isolated from a deep-sea seamount.</title>
        <authorList>
            <person name="Zhang D.-C."/>
        </authorList>
    </citation>
    <scope>NUCLEOTIDE SEQUENCE</scope>
    <source>
        <strain evidence="8">EC11</strain>
    </source>
</reference>
<evidence type="ECO:0000256" key="3">
    <source>
        <dbReference type="ARBA" id="ARBA00022801"/>
    </source>
</evidence>
<comment type="caution">
    <text evidence="8">The sequence shown here is derived from an EMBL/GenBank/DDBJ whole genome shotgun (WGS) entry which is preliminary data.</text>
</comment>
<dbReference type="Gene3D" id="2.60.40.10">
    <property type="entry name" value="Immunoglobulins"/>
    <property type="match status" value="1"/>
</dbReference>
<comment type="catalytic activity">
    <reaction evidence="1">
        <text>Hydrolyzes the link between N-acetylmuramoyl residues and L-amino acid residues in certain cell-wall glycopeptides.</text>
        <dbReference type="EC" id="3.5.1.28"/>
    </reaction>
</comment>
<accession>A0ABX0J2S5</accession>
<feature type="non-terminal residue" evidence="8">
    <location>
        <position position="534"/>
    </location>
</feature>
<protein>
    <recommendedName>
        <fullName evidence="2">N-acetylmuramoyl-L-alanine amidase</fullName>
        <ecNumber evidence="2">3.5.1.28</ecNumber>
    </recommendedName>
</protein>
<reference evidence="8" key="1">
    <citation type="submission" date="2019-05" db="EMBL/GenBank/DDBJ databases">
        <authorList>
            <person name="Lianzixin W."/>
        </authorList>
    </citation>
    <scope>NUCLEOTIDE SEQUENCE</scope>
    <source>
        <strain evidence="8">EC11</strain>
    </source>
</reference>
<dbReference type="Pfam" id="PF01510">
    <property type="entry name" value="Amidase_2"/>
    <property type="match status" value="1"/>
</dbReference>
<dbReference type="InterPro" id="IPR013783">
    <property type="entry name" value="Ig-like_fold"/>
</dbReference>
<dbReference type="RefSeq" id="WP_140964666.1">
    <property type="nucleotide sequence ID" value="NZ_VEVQ02000035.1"/>
</dbReference>
<dbReference type="InterPro" id="IPR036505">
    <property type="entry name" value="Amidase/PGRP_sf"/>
</dbReference>
<keyword evidence="4" id="KW-0961">Cell wall biogenesis/degradation</keyword>
<dbReference type="InterPro" id="IPR051206">
    <property type="entry name" value="NAMLAA_amidase_2"/>
</dbReference>
<organism evidence="8 9">
    <name type="scientific">Flavobacterium jejuense</name>
    <dbReference type="NCBI Taxonomy" id="1544455"/>
    <lineage>
        <taxon>Bacteria</taxon>
        <taxon>Pseudomonadati</taxon>
        <taxon>Bacteroidota</taxon>
        <taxon>Flavobacteriia</taxon>
        <taxon>Flavobacteriales</taxon>
        <taxon>Flavobacteriaceae</taxon>
        <taxon>Flavobacterium</taxon>
    </lineage>
</organism>
<evidence type="ECO:0000256" key="1">
    <source>
        <dbReference type="ARBA" id="ARBA00001561"/>
    </source>
</evidence>
<feature type="signal peptide" evidence="6">
    <location>
        <begin position="1"/>
        <end position="19"/>
    </location>
</feature>
<dbReference type="Gene3D" id="3.40.80.10">
    <property type="entry name" value="Peptidoglycan recognition protein-like"/>
    <property type="match status" value="1"/>
</dbReference>
<keyword evidence="9" id="KW-1185">Reference proteome</keyword>
<dbReference type="SMART" id="SM00644">
    <property type="entry name" value="Ami_2"/>
    <property type="match status" value="1"/>
</dbReference>
<dbReference type="Proteomes" id="UP000817854">
    <property type="component" value="Unassembled WGS sequence"/>
</dbReference>
<dbReference type="PANTHER" id="PTHR30417">
    <property type="entry name" value="N-ACETYLMURAMOYL-L-ALANINE AMIDASE AMID"/>
    <property type="match status" value="1"/>
</dbReference>
<evidence type="ECO:0000256" key="4">
    <source>
        <dbReference type="ARBA" id="ARBA00023316"/>
    </source>
</evidence>
<gene>
    <name evidence="8" type="ORF">FIA58_021055</name>
</gene>
<dbReference type="InterPro" id="IPR002502">
    <property type="entry name" value="Amidase_domain"/>
</dbReference>
<dbReference type="EC" id="3.5.1.28" evidence="2"/>
<evidence type="ECO:0000313" key="9">
    <source>
        <dbReference type="Proteomes" id="UP000817854"/>
    </source>
</evidence>
<evidence type="ECO:0000256" key="5">
    <source>
        <dbReference type="SAM" id="MobiDB-lite"/>
    </source>
</evidence>
<dbReference type="SUPFAM" id="SSF55846">
    <property type="entry name" value="N-acetylmuramoyl-L-alanine amidase-like"/>
    <property type="match status" value="1"/>
</dbReference>
<evidence type="ECO:0000256" key="2">
    <source>
        <dbReference type="ARBA" id="ARBA00011901"/>
    </source>
</evidence>
<dbReference type="CDD" id="cd06583">
    <property type="entry name" value="PGRP"/>
    <property type="match status" value="1"/>
</dbReference>
<feature type="domain" description="N-acetylmuramoyl-L-alanine amidase" evidence="7">
    <location>
        <begin position="267"/>
        <end position="404"/>
    </location>
</feature>
<evidence type="ECO:0000256" key="6">
    <source>
        <dbReference type="SAM" id="SignalP"/>
    </source>
</evidence>